<evidence type="ECO:0000313" key="1">
    <source>
        <dbReference type="EMBL" id="MBE2899598.1"/>
    </source>
</evidence>
<dbReference type="AlphaFoldDB" id="A0A842YL55"/>
<name>A0A842YL55_METTF</name>
<reference evidence="1" key="1">
    <citation type="submission" date="2018-06" db="EMBL/GenBank/DDBJ databases">
        <title>Draft genome sequence of Methanothermobacter thermautotrophicus Strain WHS, a thermophilic, hydrogenotrophic methanogen isolated from Washburn Hot Springs in Yellowstone National Park, USA.</title>
        <authorList>
            <person name="Mckay L.J."/>
            <person name="Klingelsmith K."/>
            <person name="Inskeep W.P."/>
            <person name="Fields M.W."/>
        </authorList>
    </citation>
    <scope>NUCLEOTIDE SEQUENCE</scope>
    <source>
        <strain evidence="1">WHS</strain>
    </source>
</reference>
<accession>A0A842YL55</accession>
<protein>
    <submittedName>
        <fullName evidence="1">Uncharacterized protein</fullName>
    </submittedName>
</protein>
<dbReference type="Proteomes" id="UP000646659">
    <property type="component" value="Unassembled WGS sequence"/>
</dbReference>
<dbReference type="EMBL" id="QKOF01000003">
    <property type="protein sequence ID" value="MBE2899598.1"/>
    <property type="molecule type" value="Genomic_DNA"/>
</dbReference>
<sequence length="181" mass="20560">MGAYCFSHQQTEWAANLAKEMLNSTDIINKVSQILVNIFNKLVYNPYLRIASELSKALPLDNQYTYLGSSPIYLIDLRTMNRVGIGGVVKVYGGRDPSNTWLSLHVETFNVPASFRGVYIMECDVTCHRQNGKIERYTSHAIISTYEDTSVLGLDSCEFHFDNIPVDVARIDEEIYGFKIF</sequence>
<comment type="caution">
    <text evidence="1">The sequence shown here is derived from an EMBL/GenBank/DDBJ whole genome shotgun (WGS) entry which is preliminary data.</text>
</comment>
<proteinExistence type="predicted"/>
<dbReference type="RefSeq" id="WP_192961374.1">
    <property type="nucleotide sequence ID" value="NZ_QKOF01000003.1"/>
</dbReference>
<organism evidence="1 2">
    <name type="scientific">Methanothermobacter thermautotrophicus</name>
    <name type="common">Methanobacterium thermoformicicum</name>
    <dbReference type="NCBI Taxonomy" id="145262"/>
    <lineage>
        <taxon>Archaea</taxon>
        <taxon>Methanobacteriati</taxon>
        <taxon>Methanobacteriota</taxon>
        <taxon>Methanomada group</taxon>
        <taxon>Methanobacteria</taxon>
        <taxon>Methanobacteriales</taxon>
        <taxon>Methanobacteriaceae</taxon>
        <taxon>Methanothermobacter</taxon>
    </lineage>
</organism>
<evidence type="ECO:0000313" key="2">
    <source>
        <dbReference type="Proteomes" id="UP000646659"/>
    </source>
</evidence>
<gene>
    <name evidence="1" type="ORF">DNK57_01975</name>
</gene>